<accession>A0A239ACC4</accession>
<reference evidence="3 4" key="1">
    <citation type="submission" date="2017-06" db="EMBL/GenBank/DDBJ databases">
        <authorList>
            <person name="Kim H.J."/>
            <person name="Triplett B.A."/>
        </authorList>
    </citation>
    <scope>NUCLEOTIDE SEQUENCE [LARGE SCALE GENOMIC DNA]</scope>
    <source>
        <strain evidence="3 4">DSM 43151</strain>
    </source>
</reference>
<dbReference type="Gene3D" id="3.40.190.10">
    <property type="entry name" value="Periplasmic binding protein-like II"/>
    <property type="match status" value="1"/>
</dbReference>
<dbReference type="GO" id="GO:0042597">
    <property type="term" value="C:periplasmic space"/>
    <property type="evidence" value="ECO:0007669"/>
    <property type="project" value="UniProtKB-ARBA"/>
</dbReference>
<evidence type="ECO:0000313" key="3">
    <source>
        <dbReference type="EMBL" id="SNR92533.1"/>
    </source>
</evidence>
<dbReference type="AlphaFoldDB" id="A0A239ACC4"/>
<dbReference type="EMBL" id="FZNR01000007">
    <property type="protein sequence ID" value="SNR92533.1"/>
    <property type="molecule type" value="Genomic_DNA"/>
</dbReference>
<dbReference type="Proteomes" id="UP000198415">
    <property type="component" value="Unassembled WGS sequence"/>
</dbReference>
<gene>
    <name evidence="3" type="ORF">SAMN06264365_107188</name>
</gene>
<dbReference type="OrthoDB" id="9764591at2"/>
<dbReference type="PANTHER" id="PTHR30290:SF82">
    <property type="entry name" value="ABC-TYPE DIPEPTIDE_OLIGOPEPTIDE TRANSPORT SYSTEM, PERIPLASMIC COMPONENT"/>
    <property type="match status" value="1"/>
</dbReference>
<organism evidence="3 4">
    <name type="scientific">Actinoplanes regularis</name>
    <dbReference type="NCBI Taxonomy" id="52697"/>
    <lineage>
        <taxon>Bacteria</taxon>
        <taxon>Bacillati</taxon>
        <taxon>Actinomycetota</taxon>
        <taxon>Actinomycetes</taxon>
        <taxon>Micromonosporales</taxon>
        <taxon>Micromonosporaceae</taxon>
        <taxon>Actinoplanes</taxon>
    </lineage>
</organism>
<keyword evidence="1" id="KW-0732">Signal</keyword>
<dbReference type="GO" id="GO:0043190">
    <property type="term" value="C:ATP-binding cassette (ABC) transporter complex"/>
    <property type="evidence" value="ECO:0007669"/>
    <property type="project" value="InterPro"/>
</dbReference>
<dbReference type="RefSeq" id="WP_089294756.1">
    <property type="nucleotide sequence ID" value="NZ_BOMU01000045.1"/>
</dbReference>
<dbReference type="Pfam" id="PF00496">
    <property type="entry name" value="SBP_bac_5"/>
    <property type="match status" value="1"/>
</dbReference>
<dbReference type="InterPro" id="IPR030678">
    <property type="entry name" value="Peptide/Ni-bd"/>
</dbReference>
<feature type="chain" id="PRO_5039032191" evidence="1">
    <location>
        <begin position="28"/>
        <end position="568"/>
    </location>
</feature>
<dbReference type="PANTHER" id="PTHR30290">
    <property type="entry name" value="PERIPLASMIC BINDING COMPONENT OF ABC TRANSPORTER"/>
    <property type="match status" value="1"/>
</dbReference>
<dbReference type="Gene3D" id="3.10.105.10">
    <property type="entry name" value="Dipeptide-binding Protein, Domain 3"/>
    <property type="match status" value="1"/>
</dbReference>
<dbReference type="GO" id="GO:1904680">
    <property type="term" value="F:peptide transmembrane transporter activity"/>
    <property type="evidence" value="ECO:0007669"/>
    <property type="project" value="TreeGrafter"/>
</dbReference>
<dbReference type="SUPFAM" id="SSF53850">
    <property type="entry name" value="Periplasmic binding protein-like II"/>
    <property type="match status" value="1"/>
</dbReference>
<sequence length="568" mass="60767">MLNLLTRRGRRLGAAVAASAALALAVAGCSDGGGGGTDANKGAANSSITIFNGATGTIVENWNPFTPTFLQPTNGLIYEPLYWYNFAAESKPTPMLATGYAWDGAGKVLTITTREGVKWSDGQPFSAKDVAFTFELIRKNKALNSTGISLASVEAKDDKTAVLTFTKPSFTDEAAVIANTPIIAEHVWSKISDPAKTVNQNPVGTGPYKLKTFSAQSYVMEKNANYWQPGKPQIQNVRYIALATADAASAALTAGQVDWMSAFLPGLEQLIKNQKNLTYVNTPALTASIFTCSGAELGCKGPQTDRAVRQAIYWALNRDQLNKLAGGGFAETASPTLLLPKRDQGWIANPNNLNTPGGPDVAKANQILDAGGWVKGGDGIRTKNGEKLSLTIQTVTGWSDFISLNDAMTQQLKEIGIELKPTQLSWNEWNNNQTQGKYQLSLDSIGLGASPNPYATYLKYSSITTAKVGEAAPPSGNYARYSNGKVDAAVAAAAATNDEAAQKAQYAIIQDEIVRDLPYIPIYVNSMLTEFNTGNATGWPSNDNKYALPASWKQWDNGIVLTNLKPAK</sequence>
<name>A0A239ACC4_9ACTN</name>
<dbReference type="PIRSF" id="PIRSF002741">
    <property type="entry name" value="MppA"/>
    <property type="match status" value="1"/>
</dbReference>
<dbReference type="InterPro" id="IPR039424">
    <property type="entry name" value="SBP_5"/>
</dbReference>
<dbReference type="InterPro" id="IPR000914">
    <property type="entry name" value="SBP_5_dom"/>
</dbReference>
<feature type="signal peptide" evidence="1">
    <location>
        <begin position="1"/>
        <end position="27"/>
    </location>
</feature>
<dbReference type="GO" id="GO:0015833">
    <property type="term" value="P:peptide transport"/>
    <property type="evidence" value="ECO:0007669"/>
    <property type="project" value="TreeGrafter"/>
</dbReference>
<keyword evidence="4" id="KW-1185">Reference proteome</keyword>
<dbReference type="CDD" id="cd08509">
    <property type="entry name" value="PBP2_TmCBP_oligosaccharides_like"/>
    <property type="match status" value="1"/>
</dbReference>
<dbReference type="PROSITE" id="PS51257">
    <property type="entry name" value="PROKAR_LIPOPROTEIN"/>
    <property type="match status" value="1"/>
</dbReference>
<proteinExistence type="predicted"/>
<dbReference type="Gene3D" id="3.90.76.10">
    <property type="entry name" value="Dipeptide-binding Protein, Domain 1"/>
    <property type="match status" value="1"/>
</dbReference>
<evidence type="ECO:0000259" key="2">
    <source>
        <dbReference type="Pfam" id="PF00496"/>
    </source>
</evidence>
<feature type="domain" description="Solute-binding protein family 5" evidence="2">
    <location>
        <begin position="91"/>
        <end position="462"/>
    </location>
</feature>
<evidence type="ECO:0000313" key="4">
    <source>
        <dbReference type="Proteomes" id="UP000198415"/>
    </source>
</evidence>
<evidence type="ECO:0000256" key="1">
    <source>
        <dbReference type="SAM" id="SignalP"/>
    </source>
</evidence>
<protein>
    <submittedName>
        <fullName evidence="3">Peptide/nickel transport system substrate-binding protein</fullName>
    </submittedName>
</protein>